<feature type="transmembrane region" description="Helical" evidence="1">
    <location>
        <begin position="12"/>
        <end position="37"/>
    </location>
</feature>
<reference evidence="2 3" key="1">
    <citation type="journal article" date="2015" name="Genome Announc.">
        <title>Draft Genome of the Euendolithic (true boring) Cyanobacterium Mastigocoleus testarum strain BC008.</title>
        <authorList>
            <person name="Guida B.S."/>
            <person name="Garcia-Pichel F."/>
        </authorList>
    </citation>
    <scope>NUCLEOTIDE SEQUENCE [LARGE SCALE GENOMIC DNA]</scope>
    <source>
        <strain evidence="2 3">BC008</strain>
    </source>
</reference>
<evidence type="ECO:0008006" key="4">
    <source>
        <dbReference type="Google" id="ProtNLM"/>
    </source>
</evidence>
<accession>A0A0V7ZIH8</accession>
<dbReference type="OrthoDB" id="463671at2"/>
<proteinExistence type="predicted"/>
<evidence type="ECO:0000313" key="3">
    <source>
        <dbReference type="Proteomes" id="UP000053372"/>
    </source>
</evidence>
<comment type="caution">
    <text evidence="2">The sequence shown here is derived from an EMBL/GenBank/DDBJ whole genome shotgun (WGS) entry which is preliminary data.</text>
</comment>
<keyword evidence="3" id="KW-1185">Reference proteome</keyword>
<dbReference type="Proteomes" id="UP000053372">
    <property type="component" value="Unassembled WGS sequence"/>
</dbReference>
<evidence type="ECO:0000256" key="1">
    <source>
        <dbReference type="SAM" id="Phobius"/>
    </source>
</evidence>
<protein>
    <recommendedName>
        <fullName evidence="4">DUF4149 domain-containing protein</fullName>
    </recommendedName>
</protein>
<dbReference type="RefSeq" id="WP_027842429.1">
    <property type="nucleotide sequence ID" value="NZ_LMTZ01000122.1"/>
</dbReference>
<keyword evidence="1" id="KW-1133">Transmembrane helix</keyword>
<keyword evidence="1" id="KW-0812">Transmembrane</keyword>
<dbReference type="EMBL" id="LMTZ01000122">
    <property type="protein sequence ID" value="KST64410.1"/>
    <property type="molecule type" value="Genomic_DNA"/>
</dbReference>
<gene>
    <name evidence="2" type="ORF">BC008_17410</name>
</gene>
<feature type="transmembrane region" description="Helical" evidence="1">
    <location>
        <begin position="149"/>
        <end position="169"/>
    </location>
</feature>
<keyword evidence="1" id="KW-0472">Membrane</keyword>
<organism evidence="2 3">
    <name type="scientific">Mastigocoleus testarum BC008</name>
    <dbReference type="NCBI Taxonomy" id="371196"/>
    <lineage>
        <taxon>Bacteria</taxon>
        <taxon>Bacillati</taxon>
        <taxon>Cyanobacteriota</taxon>
        <taxon>Cyanophyceae</taxon>
        <taxon>Nostocales</taxon>
        <taxon>Hapalosiphonaceae</taxon>
        <taxon>Mastigocoleus</taxon>
    </lineage>
</organism>
<feature type="transmembrane region" description="Helical" evidence="1">
    <location>
        <begin position="101"/>
        <end position="120"/>
    </location>
</feature>
<name>A0A0V7ZIH8_9CYAN</name>
<feature type="transmembrane region" description="Helical" evidence="1">
    <location>
        <begin position="57"/>
        <end position="80"/>
    </location>
</feature>
<sequence length="171" mass="19045">MNIISRVGYKHPAWQTLIIFTLGFWLSASIFLDWVIMPSLYVSGMMSQSNFASAGYLMFWNFNRIELLCAALVVTGFFVIQKVQVGAESDYNSNTWLSRSAIVLAIILMSVSLIDTYLLTPQMSAIGMQLNLFETSSAIPSGMGVMHSIYWLLDGVKLLVGGLLISICLRR</sequence>
<evidence type="ECO:0000313" key="2">
    <source>
        <dbReference type="EMBL" id="KST64410.1"/>
    </source>
</evidence>
<dbReference type="AlphaFoldDB" id="A0A0V7ZIH8"/>